<protein>
    <submittedName>
        <fullName evidence="2">Uncharacterized protein</fullName>
    </submittedName>
</protein>
<name>K8WCY4_9GAMM</name>
<evidence type="ECO:0000256" key="1">
    <source>
        <dbReference type="SAM" id="Phobius"/>
    </source>
</evidence>
<accession>K8WCY4</accession>
<evidence type="ECO:0000313" key="2">
    <source>
        <dbReference type="EMBL" id="EKT58478.1"/>
    </source>
</evidence>
<comment type="caution">
    <text evidence="2">The sequence shown here is derived from an EMBL/GenBank/DDBJ whole genome shotgun (WGS) entry which is preliminary data.</text>
</comment>
<dbReference type="Proteomes" id="UP000010290">
    <property type="component" value="Chromosome"/>
</dbReference>
<feature type="transmembrane region" description="Helical" evidence="1">
    <location>
        <begin position="69"/>
        <end position="87"/>
    </location>
</feature>
<proteinExistence type="predicted"/>
<evidence type="ECO:0000313" key="3">
    <source>
        <dbReference type="Proteomes" id="UP000010290"/>
    </source>
</evidence>
<keyword evidence="1" id="KW-1133">Transmembrane helix</keyword>
<dbReference type="HOGENOM" id="CLU_2357481_0_0_6"/>
<keyword evidence="1" id="KW-0812">Transmembrane</keyword>
<organism evidence="2 3">
    <name type="scientific">Providencia sneebia DSM 19967</name>
    <dbReference type="NCBI Taxonomy" id="1141660"/>
    <lineage>
        <taxon>Bacteria</taxon>
        <taxon>Pseudomonadati</taxon>
        <taxon>Pseudomonadota</taxon>
        <taxon>Gammaproteobacteria</taxon>
        <taxon>Enterobacterales</taxon>
        <taxon>Morganellaceae</taxon>
        <taxon>Providencia</taxon>
    </lineage>
</organism>
<dbReference type="EMBL" id="AKKN01000007">
    <property type="protein sequence ID" value="EKT58478.1"/>
    <property type="molecule type" value="Genomic_DNA"/>
</dbReference>
<keyword evidence="1" id="KW-0472">Membrane</keyword>
<reference evidence="2 3" key="1">
    <citation type="journal article" date="2012" name="BMC Genomics">
        <title>Comparative genomics of bacteria in the genus Providencia isolated from wild Drosophila melanogaster.</title>
        <authorList>
            <person name="Galac M.R."/>
            <person name="Lazzaro B.P."/>
        </authorList>
    </citation>
    <scope>NUCLEOTIDE SEQUENCE [LARGE SCALE GENOMIC DNA]</scope>
    <source>
        <strain evidence="2 3">DSM 19967</strain>
    </source>
</reference>
<dbReference type="RefSeq" id="WP_008915276.1">
    <property type="nucleotide sequence ID" value="NZ_CM001773.1"/>
</dbReference>
<sequence length="96" mass="11174">MQKTIKKKTNRYFNDVPTTRLIVTCEQSVIDMVDIHIRTDRVTRGNRAEFVRQAIIEKLKKKIAQIAKPLYVCVSDLAIAIYIVFTLKNRQTFTDS</sequence>
<gene>
    <name evidence="2" type="ORF">OO7_07149</name>
</gene>
<dbReference type="AlphaFoldDB" id="K8WCY4"/>
<keyword evidence="3" id="KW-1185">Reference proteome</keyword>